<dbReference type="InterPro" id="IPR005828">
    <property type="entry name" value="MFS_sugar_transport-like"/>
</dbReference>
<dbReference type="PROSITE" id="PS50850">
    <property type="entry name" value="MFS"/>
    <property type="match status" value="1"/>
</dbReference>
<dbReference type="InterPro" id="IPR020846">
    <property type="entry name" value="MFS_dom"/>
</dbReference>
<protein>
    <submittedName>
        <fullName evidence="19">Solute carrier family 22 member 4</fullName>
    </submittedName>
</protein>
<evidence type="ECO:0000259" key="18">
    <source>
        <dbReference type="PROSITE" id="PS50850"/>
    </source>
</evidence>
<dbReference type="GO" id="GO:0015879">
    <property type="term" value="P:carnitine transport"/>
    <property type="evidence" value="ECO:0007669"/>
    <property type="project" value="InterPro"/>
</dbReference>
<dbReference type="GO" id="GO:0009925">
    <property type="term" value="C:basal plasma membrane"/>
    <property type="evidence" value="ECO:0007669"/>
    <property type="project" value="UniProtKB-SubCell"/>
</dbReference>
<dbReference type="GO" id="GO:0015293">
    <property type="term" value="F:symporter activity"/>
    <property type="evidence" value="ECO:0007669"/>
    <property type="project" value="UniProtKB-KW"/>
</dbReference>
<feature type="transmembrane region" description="Helical" evidence="17">
    <location>
        <begin position="229"/>
        <end position="253"/>
    </location>
</feature>
<evidence type="ECO:0000256" key="16">
    <source>
        <dbReference type="ARBA" id="ARBA00034696"/>
    </source>
</evidence>
<evidence type="ECO:0000256" key="10">
    <source>
        <dbReference type="ARBA" id="ARBA00022989"/>
    </source>
</evidence>
<dbReference type="Gene3D" id="1.20.1250.20">
    <property type="entry name" value="MFS general substrate transporter like domains"/>
    <property type="match status" value="1"/>
</dbReference>
<dbReference type="AlphaFoldDB" id="A0A4X2KEL4"/>
<evidence type="ECO:0000256" key="6">
    <source>
        <dbReference type="ARBA" id="ARBA00022692"/>
    </source>
</evidence>
<sequence length="553" mass="62283">MRDYDEVTAFLGEWGPFQRLIFFLLSASIIPNGFNSMSIVFLAGIPEHHCRVPTSANLSSEWRNYTIPRQMQDDREVPRKCQRYQLAALTNFSAQGLVPGRDVNLSQVELEPCLDGWEYSQDTYLSTIITEWNIVCDESWKPPLTTSLFFVGVLMGSFISGQLSDRFGRKNILFGTMAVQTGFSFLQIFSINWEMFTVLFVIVGMGQISNYVVAFILGTEILGKSVRIIFSTLGVCIFFAIGYMLLPLFAYFIRDWRMLLLALTMPGVLCVPLWWFIPESPRWLISQGRFGEAEDIIQKAAKMNKVTAPVTVFDPSELQELTPLEQQKGYILDLFRTGHIAIITIMSLMLWMLVSVGYFGLSLNTPNLHGDVYLNCFLSAAIEVPAYVIAWLLLRNLPRRYIIAGTLFLGGGVLLFIQLVPTEYHFLSIALVMLGKFGITSAFSMLYVFTAELYPTLVRNMAVGATSMSSRVGSIIAPYFVYLGAYDRILPYILMGSLTVLIGIVTLLFPESLGMALPETFEQMQKIKGFRSKKKTRNSTGGEKNPKVFITAF</sequence>
<dbReference type="SUPFAM" id="SSF103473">
    <property type="entry name" value="MFS general substrate transporter"/>
    <property type="match status" value="1"/>
</dbReference>
<evidence type="ECO:0000256" key="14">
    <source>
        <dbReference type="ARBA" id="ARBA00023180"/>
    </source>
</evidence>
<feature type="domain" description="Major facilitator superfamily (MFS) profile" evidence="18">
    <location>
        <begin position="88"/>
        <end position="514"/>
    </location>
</feature>
<keyword evidence="6 17" id="KW-0812">Transmembrane</keyword>
<evidence type="ECO:0000256" key="8">
    <source>
        <dbReference type="ARBA" id="ARBA00022840"/>
    </source>
</evidence>
<reference evidence="19" key="3">
    <citation type="submission" date="2025-09" db="UniProtKB">
        <authorList>
            <consortium name="Ensembl"/>
        </authorList>
    </citation>
    <scope>IDENTIFICATION</scope>
</reference>
<keyword evidence="5" id="KW-1003">Cell membrane</keyword>
<proteinExistence type="inferred from homology"/>
<name>A0A4X2KEL4_VOMUR</name>
<keyword evidence="11" id="KW-0915">Sodium</keyword>
<dbReference type="GO" id="GO:0005524">
    <property type="term" value="F:ATP binding"/>
    <property type="evidence" value="ECO:0007669"/>
    <property type="project" value="UniProtKB-KW"/>
</dbReference>
<comment type="subunit">
    <text evidence="3">Interacts with PDZK1.</text>
</comment>
<dbReference type="InterPro" id="IPR045915">
    <property type="entry name" value="S22A4/5"/>
</dbReference>
<dbReference type="Pfam" id="PF00083">
    <property type="entry name" value="Sugar_tr"/>
    <property type="match status" value="1"/>
</dbReference>
<feature type="transmembrane region" description="Helical" evidence="17">
    <location>
        <begin position="259"/>
        <end position="277"/>
    </location>
</feature>
<dbReference type="Ensembl" id="ENSVURT00010008676.1">
    <property type="protein sequence ID" value="ENSVURP00010007660.1"/>
    <property type="gene ID" value="ENSVURG00010005895.1"/>
</dbReference>
<evidence type="ECO:0000256" key="4">
    <source>
        <dbReference type="ARBA" id="ARBA00022448"/>
    </source>
</evidence>
<keyword evidence="15" id="KW-0739">Sodium transport</keyword>
<dbReference type="GO" id="GO:0006814">
    <property type="term" value="P:sodium ion transport"/>
    <property type="evidence" value="ECO:0007669"/>
    <property type="project" value="UniProtKB-KW"/>
</dbReference>
<feature type="transmembrane region" description="Helical" evidence="17">
    <location>
        <begin position="172"/>
        <end position="189"/>
    </location>
</feature>
<dbReference type="InterPro" id="IPR036259">
    <property type="entry name" value="MFS_trans_sf"/>
</dbReference>
<keyword evidence="8" id="KW-0067">ATP-binding</keyword>
<evidence type="ECO:0000256" key="11">
    <source>
        <dbReference type="ARBA" id="ARBA00023053"/>
    </source>
</evidence>
<reference evidence="19" key="2">
    <citation type="submission" date="2025-08" db="UniProtKB">
        <authorList>
            <consortium name="Ensembl"/>
        </authorList>
    </citation>
    <scope>IDENTIFICATION</scope>
</reference>
<keyword evidence="4" id="KW-0813">Transport</keyword>
<evidence type="ECO:0000313" key="19">
    <source>
        <dbReference type="Ensembl" id="ENSVURP00010007660.1"/>
    </source>
</evidence>
<dbReference type="RefSeq" id="XP_027705102.1">
    <property type="nucleotide sequence ID" value="XM_027849301.1"/>
</dbReference>
<dbReference type="FunFam" id="1.20.1250.20:FF:000070">
    <property type="entry name" value="Solute carrier family 22 member 5"/>
    <property type="match status" value="1"/>
</dbReference>
<keyword evidence="7" id="KW-0547">Nucleotide-binding</keyword>
<comment type="subcellular location">
    <subcellularLocation>
        <location evidence="1">Apical cell membrane</location>
        <topology evidence="1">Multi-pass membrane protein</topology>
    </subcellularLocation>
    <subcellularLocation>
        <location evidence="16">Basal cell membrane</location>
        <topology evidence="16">Multi-pass membrane protein</topology>
    </subcellularLocation>
</comment>
<feature type="transmembrane region" description="Helical" evidence="17">
    <location>
        <begin position="489"/>
        <end position="509"/>
    </location>
</feature>
<dbReference type="PANTHER" id="PTHR24064">
    <property type="entry name" value="SOLUTE CARRIER FAMILY 22 MEMBER"/>
    <property type="match status" value="1"/>
</dbReference>
<evidence type="ECO:0000256" key="3">
    <source>
        <dbReference type="ARBA" id="ARBA00011670"/>
    </source>
</evidence>
<evidence type="ECO:0000256" key="1">
    <source>
        <dbReference type="ARBA" id="ARBA00004424"/>
    </source>
</evidence>
<evidence type="ECO:0000256" key="12">
    <source>
        <dbReference type="ARBA" id="ARBA00023065"/>
    </source>
</evidence>
<organism evidence="19 20">
    <name type="scientific">Vombatus ursinus</name>
    <name type="common">Common wombat</name>
    <dbReference type="NCBI Taxonomy" id="29139"/>
    <lineage>
        <taxon>Eukaryota</taxon>
        <taxon>Metazoa</taxon>
        <taxon>Chordata</taxon>
        <taxon>Craniata</taxon>
        <taxon>Vertebrata</taxon>
        <taxon>Euteleostomi</taxon>
        <taxon>Mammalia</taxon>
        <taxon>Metatheria</taxon>
        <taxon>Diprotodontia</taxon>
        <taxon>Vombatidae</taxon>
        <taxon>Vombatus</taxon>
    </lineage>
</organism>
<accession>A0A4X2KEL4</accession>
<evidence type="ECO:0000313" key="20">
    <source>
        <dbReference type="Proteomes" id="UP000314987"/>
    </source>
</evidence>
<dbReference type="GeneTree" id="ENSGT00940000154155"/>
<evidence type="ECO:0000256" key="9">
    <source>
        <dbReference type="ARBA" id="ARBA00022847"/>
    </source>
</evidence>
<evidence type="ECO:0000256" key="2">
    <source>
        <dbReference type="ARBA" id="ARBA00009203"/>
    </source>
</evidence>
<dbReference type="GeneID" id="114033657"/>
<dbReference type="NCBIfam" id="TIGR00898">
    <property type="entry name" value="2A0119"/>
    <property type="match status" value="1"/>
</dbReference>
<evidence type="ECO:0000256" key="17">
    <source>
        <dbReference type="SAM" id="Phobius"/>
    </source>
</evidence>
<dbReference type="PROSITE" id="PS00216">
    <property type="entry name" value="SUGAR_TRANSPORT_1"/>
    <property type="match status" value="1"/>
</dbReference>
<evidence type="ECO:0000256" key="15">
    <source>
        <dbReference type="ARBA" id="ARBA00023201"/>
    </source>
</evidence>
<evidence type="ECO:0000256" key="13">
    <source>
        <dbReference type="ARBA" id="ARBA00023136"/>
    </source>
</evidence>
<reference evidence="20" key="1">
    <citation type="submission" date="2018-12" db="EMBL/GenBank/DDBJ databases">
        <authorList>
            <person name="Yazar S."/>
        </authorList>
    </citation>
    <scope>NUCLEOTIDE SEQUENCE [LARGE SCALE GENOMIC DNA]</scope>
</reference>
<dbReference type="Proteomes" id="UP000314987">
    <property type="component" value="Unassembled WGS sequence"/>
</dbReference>
<dbReference type="InterPro" id="IPR004749">
    <property type="entry name" value="Orgcat_transp/SVOP"/>
</dbReference>
<feature type="transmembrane region" description="Helical" evidence="17">
    <location>
        <begin position="195"/>
        <end position="217"/>
    </location>
</feature>
<gene>
    <name evidence="19" type="primary">LOC114033657</name>
</gene>
<keyword evidence="14" id="KW-0325">Glycoprotein</keyword>
<keyword evidence="12" id="KW-0406">Ion transport</keyword>
<keyword evidence="10 17" id="KW-1133">Transmembrane helix</keyword>
<keyword evidence="13 17" id="KW-0472">Membrane</keyword>
<feature type="transmembrane region" description="Helical" evidence="17">
    <location>
        <begin position="401"/>
        <end position="420"/>
    </location>
</feature>
<feature type="transmembrane region" description="Helical" evidence="17">
    <location>
        <begin position="340"/>
        <end position="360"/>
    </location>
</feature>
<keyword evidence="9" id="KW-0769">Symport</keyword>
<evidence type="ECO:0000256" key="5">
    <source>
        <dbReference type="ARBA" id="ARBA00022475"/>
    </source>
</evidence>
<evidence type="ECO:0000256" key="7">
    <source>
        <dbReference type="ARBA" id="ARBA00022741"/>
    </source>
</evidence>
<comment type="similarity">
    <text evidence="2">Belongs to the major facilitator (TC 2.A.1) superfamily. Organic cation transporter (TC 2.A.1.19) family.</text>
</comment>
<feature type="transmembrane region" description="Helical" evidence="17">
    <location>
        <begin position="426"/>
        <end position="449"/>
    </location>
</feature>
<dbReference type="GO" id="GO:0016324">
    <property type="term" value="C:apical plasma membrane"/>
    <property type="evidence" value="ECO:0007669"/>
    <property type="project" value="UniProtKB-SubCell"/>
</dbReference>
<feature type="transmembrane region" description="Helical" evidence="17">
    <location>
        <begin position="372"/>
        <end position="394"/>
    </location>
</feature>
<dbReference type="CDD" id="cd17376">
    <property type="entry name" value="MFS_SLC22A4_5_OCTN1_2"/>
    <property type="match status" value="1"/>
</dbReference>
<keyword evidence="20" id="KW-1185">Reference proteome</keyword>
<dbReference type="GO" id="GO:0015651">
    <property type="term" value="F:quaternary ammonium group transmembrane transporter activity"/>
    <property type="evidence" value="ECO:0007669"/>
    <property type="project" value="UniProtKB-ARBA"/>
</dbReference>
<dbReference type="InterPro" id="IPR005829">
    <property type="entry name" value="Sugar_transporter_CS"/>
</dbReference>
<feature type="transmembrane region" description="Helical" evidence="17">
    <location>
        <begin position="20"/>
        <end position="45"/>
    </location>
</feature>